<dbReference type="GO" id="GO:0006221">
    <property type="term" value="P:pyrimidine nucleotide biosynthetic process"/>
    <property type="evidence" value="ECO:0007669"/>
    <property type="project" value="UniProtKB-KW"/>
</dbReference>
<evidence type="ECO:0000259" key="3">
    <source>
        <dbReference type="Pfam" id="PF07969"/>
    </source>
</evidence>
<name>A0A1G5NK99_AFIMA</name>
<dbReference type="STRING" id="1120955.SAMN03080610_02152"/>
<dbReference type="NCBIfam" id="TIGR00857">
    <property type="entry name" value="pyrC_multi"/>
    <property type="match status" value="1"/>
</dbReference>
<dbReference type="InterPro" id="IPR024403">
    <property type="entry name" value="DHOase_cat"/>
</dbReference>
<dbReference type="GO" id="GO:0046872">
    <property type="term" value="F:metal ion binding"/>
    <property type="evidence" value="ECO:0007669"/>
    <property type="project" value="InterPro"/>
</dbReference>
<dbReference type="PANTHER" id="PTHR43668">
    <property type="entry name" value="ALLANTOINASE"/>
    <property type="match status" value="1"/>
</dbReference>
<sequence>MTQPAILTNARIVDPARGLDSPGAVVVSDGRIVAAGPEAHNHGVPEGWEVVDCTGKTIIPGLVDMRVFVGEPGAEHLETLETASRAAAAGGVTTIVTMPDTDPVIDDPALVDFVLRRATHNALVHVHPMAAVSKGLKGEELSEFGLLKDAGAVAFSEGRKSLRSAQVMRNALTYARDFDALIVHHTEDADLARAGVMNAGEIATRLGLPGIPREAETIMLDRDLRLAKLTRGRYHAAQLSCADSIAVLRQAKENGAGVTAGAAIAHLALNEGDIGSYRTFFKMSPPLRSEDDRQAMVAALADGTLDVIVSGHDPQDVEGKRQPFAEAADGAVGLETLLSVGLRLVHSGEVPLMRLIEAMATTPARLLGLPVGTLRPGAPADLAIVDLDKPWVVKEESLHSRSKNTCFEGARLTGQVVRTLVAGKTVYPYGDGQRN</sequence>
<dbReference type="InterPro" id="IPR050138">
    <property type="entry name" value="DHOase/Allantoinase_Hydrolase"/>
</dbReference>
<dbReference type="GO" id="GO:0006145">
    <property type="term" value="P:purine nucleobase catabolic process"/>
    <property type="evidence" value="ECO:0007669"/>
    <property type="project" value="TreeGrafter"/>
</dbReference>
<dbReference type="Proteomes" id="UP000199347">
    <property type="component" value="Unassembled WGS sequence"/>
</dbReference>
<evidence type="ECO:0000313" key="6">
    <source>
        <dbReference type="Proteomes" id="UP000199347"/>
    </source>
</evidence>
<dbReference type="InterPro" id="IPR011059">
    <property type="entry name" value="Metal-dep_hydrolase_composite"/>
</dbReference>
<feature type="domain" description="Amidohydrolase 3" evidence="3">
    <location>
        <begin position="347"/>
        <end position="427"/>
    </location>
</feature>
<dbReference type="NCBIfam" id="NF006558">
    <property type="entry name" value="PRK09059.1"/>
    <property type="match status" value="1"/>
</dbReference>
<dbReference type="Gene3D" id="3.20.20.140">
    <property type="entry name" value="Metal-dependent hydrolases"/>
    <property type="match status" value="1"/>
</dbReference>
<reference evidence="5 6" key="1">
    <citation type="submission" date="2016-10" db="EMBL/GenBank/DDBJ databases">
        <authorList>
            <person name="de Groot N.N."/>
        </authorList>
    </citation>
    <scope>NUCLEOTIDE SEQUENCE [LARGE SCALE GENOMIC DNA]</scope>
    <source>
        <strain evidence="5 6">DSM 2698</strain>
    </source>
</reference>
<dbReference type="CDD" id="cd01317">
    <property type="entry name" value="DHOase_IIa"/>
    <property type="match status" value="1"/>
</dbReference>
<evidence type="ECO:0000259" key="4">
    <source>
        <dbReference type="Pfam" id="PF12890"/>
    </source>
</evidence>
<dbReference type="EMBL" id="FMVW01000004">
    <property type="protein sequence ID" value="SCZ37328.1"/>
    <property type="molecule type" value="Genomic_DNA"/>
</dbReference>
<dbReference type="OrthoDB" id="9803027at2"/>
<dbReference type="Gene3D" id="2.30.40.10">
    <property type="entry name" value="Urease, subunit C, domain 1"/>
    <property type="match status" value="1"/>
</dbReference>
<dbReference type="RefSeq" id="WP_092812447.1">
    <property type="nucleotide sequence ID" value="NZ_FMVW01000004.1"/>
</dbReference>
<keyword evidence="2" id="KW-0665">Pyrimidine biosynthesis</keyword>
<keyword evidence="1" id="KW-0862">Zinc</keyword>
<dbReference type="Pfam" id="PF07969">
    <property type="entry name" value="Amidohydro_3"/>
    <property type="match status" value="1"/>
</dbReference>
<evidence type="ECO:0000313" key="5">
    <source>
        <dbReference type="EMBL" id="SCZ37328.1"/>
    </source>
</evidence>
<dbReference type="GO" id="GO:0005737">
    <property type="term" value="C:cytoplasm"/>
    <property type="evidence" value="ECO:0007669"/>
    <property type="project" value="TreeGrafter"/>
</dbReference>
<accession>A0A1G5NK99</accession>
<dbReference type="PANTHER" id="PTHR43668:SF2">
    <property type="entry name" value="ALLANTOINASE"/>
    <property type="match status" value="1"/>
</dbReference>
<dbReference type="InterPro" id="IPR013108">
    <property type="entry name" value="Amidohydro_3"/>
</dbReference>
<dbReference type="Pfam" id="PF12890">
    <property type="entry name" value="DHOase"/>
    <property type="match status" value="1"/>
</dbReference>
<gene>
    <name evidence="5" type="ORF">SAMN03080610_02152</name>
</gene>
<organism evidence="5 6">
    <name type="scientific">Afifella marina DSM 2698</name>
    <dbReference type="NCBI Taxonomy" id="1120955"/>
    <lineage>
        <taxon>Bacteria</taxon>
        <taxon>Pseudomonadati</taxon>
        <taxon>Pseudomonadota</taxon>
        <taxon>Alphaproteobacteria</taxon>
        <taxon>Hyphomicrobiales</taxon>
        <taxon>Afifellaceae</taxon>
        <taxon>Afifella</taxon>
    </lineage>
</organism>
<dbReference type="GO" id="GO:0004038">
    <property type="term" value="F:allantoinase activity"/>
    <property type="evidence" value="ECO:0007669"/>
    <property type="project" value="TreeGrafter"/>
</dbReference>
<proteinExistence type="predicted"/>
<dbReference type="SUPFAM" id="SSF51338">
    <property type="entry name" value="Composite domain of metallo-dependent hydrolases"/>
    <property type="match status" value="1"/>
</dbReference>
<dbReference type="GO" id="GO:0004151">
    <property type="term" value="F:dihydroorotase activity"/>
    <property type="evidence" value="ECO:0007669"/>
    <property type="project" value="InterPro"/>
</dbReference>
<protein>
    <submittedName>
        <fullName evidence="5">Dihydroorotase</fullName>
    </submittedName>
</protein>
<feature type="domain" description="Dihydroorotase catalytic" evidence="4">
    <location>
        <begin position="55"/>
        <end position="241"/>
    </location>
</feature>
<evidence type="ECO:0000256" key="1">
    <source>
        <dbReference type="ARBA" id="ARBA00022833"/>
    </source>
</evidence>
<dbReference type="AlphaFoldDB" id="A0A1G5NK99"/>
<dbReference type="InterPro" id="IPR032466">
    <property type="entry name" value="Metal_Hydrolase"/>
</dbReference>
<keyword evidence="6" id="KW-1185">Reference proteome</keyword>
<dbReference type="InterPro" id="IPR004722">
    <property type="entry name" value="DHOase"/>
</dbReference>
<evidence type="ECO:0000256" key="2">
    <source>
        <dbReference type="ARBA" id="ARBA00022975"/>
    </source>
</evidence>
<dbReference type="SUPFAM" id="SSF51556">
    <property type="entry name" value="Metallo-dependent hydrolases"/>
    <property type="match status" value="1"/>
</dbReference>